<dbReference type="Ensembl" id="ENSSMRT00000023179.1">
    <property type="protein sequence ID" value="ENSSMRP00000019756.1"/>
    <property type="gene ID" value="ENSSMRG00000015411.1"/>
</dbReference>
<reference evidence="1" key="1">
    <citation type="submission" date="2025-08" db="UniProtKB">
        <authorList>
            <consortium name="Ensembl"/>
        </authorList>
    </citation>
    <scope>IDENTIFICATION</scope>
</reference>
<accession>A0A8D0CFB1</accession>
<organism evidence="1 2">
    <name type="scientific">Salvator merianae</name>
    <name type="common">Argentine black and white tegu</name>
    <name type="synonym">Tupinambis merianae</name>
    <dbReference type="NCBI Taxonomy" id="96440"/>
    <lineage>
        <taxon>Eukaryota</taxon>
        <taxon>Metazoa</taxon>
        <taxon>Chordata</taxon>
        <taxon>Craniata</taxon>
        <taxon>Vertebrata</taxon>
        <taxon>Euteleostomi</taxon>
        <taxon>Lepidosauria</taxon>
        <taxon>Squamata</taxon>
        <taxon>Bifurcata</taxon>
        <taxon>Unidentata</taxon>
        <taxon>Episquamata</taxon>
        <taxon>Laterata</taxon>
        <taxon>Teiioidea</taxon>
        <taxon>Teiidae</taxon>
        <taxon>Salvator</taxon>
    </lineage>
</organism>
<proteinExistence type="predicted"/>
<dbReference type="AlphaFoldDB" id="A0A8D0CFB1"/>
<evidence type="ECO:0000313" key="2">
    <source>
        <dbReference type="Proteomes" id="UP000694421"/>
    </source>
</evidence>
<name>A0A8D0CFB1_SALMN</name>
<dbReference type="InterPro" id="IPR034904">
    <property type="entry name" value="FSCA_dom_sf"/>
</dbReference>
<evidence type="ECO:0000313" key="1">
    <source>
        <dbReference type="Ensembl" id="ENSSMRP00000019756.1"/>
    </source>
</evidence>
<reference evidence="1" key="2">
    <citation type="submission" date="2025-09" db="UniProtKB">
        <authorList>
            <consortium name="Ensembl"/>
        </authorList>
    </citation>
    <scope>IDENTIFICATION</scope>
</reference>
<dbReference type="Gene3D" id="3.30.300.130">
    <property type="entry name" value="Fe-S cluster assembly (FSCA)"/>
    <property type="match status" value="1"/>
</dbReference>
<keyword evidence="2" id="KW-1185">Reference proteome</keyword>
<dbReference type="Proteomes" id="UP000694421">
    <property type="component" value="Unplaced"/>
</dbReference>
<sequence length="104" mass="11618">MAGGLNTSSTGLLLLENMSPLVFWCQSKCFNLIHSIDDSEHPLTLEELNVMEECLWDLFLQVFRSLPAKFRVNIHITSGTHAKFTVNIHVTSGTHASENRSSVC</sequence>
<protein>
    <submittedName>
        <fullName evidence="1">Uncharacterized protein</fullName>
    </submittedName>
</protein>